<reference evidence="2 3" key="1">
    <citation type="submission" date="2017-11" db="EMBL/GenBank/DDBJ databases">
        <title>De-novo sequencing of pomegranate (Punica granatum L.) genome.</title>
        <authorList>
            <person name="Akparov Z."/>
            <person name="Amiraslanov A."/>
            <person name="Hajiyeva S."/>
            <person name="Abbasov M."/>
            <person name="Kaur K."/>
            <person name="Hamwieh A."/>
            <person name="Solovyev V."/>
            <person name="Salamov A."/>
            <person name="Braich B."/>
            <person name="Kosarev P."/>
            <person name="Mahmoud A."/>
            <person name="Hajiyev E."/>
            <person name="Babayeva S."/>
            <person name="Izzatullayeva V."/>
            <person name="Mammadov A."/>
            <person name="Mammadov A."/>
            <person name="Sharifova S."/>
            <person name="Ojaghi J."/>
            <person name="Eynullazada K."/>
            <person name="Bayramov B."/>
            <person name="Abdulazimova A."/>
            <person name="Shahmuradov I."/>
        </authorList>
    </citation>
    <scope>NUCLEOTIDE SEQUENCE [LARGE SCALE GENOMIC DNA]</scope>
    <source>
        <strain evidence="3">cv. AG2017</strain>
        <tissue evidence="2">Leaf</tissue>
    </source>
</reference>
<dbReference type="PANTHER" id="PTHR31973:SF187">
    <property type="entry name" value="MUTATOR TRANSPOSASE MUDRA PROTEIN"/>
    <property type="match status" value="1"/>
</dbReference>
<dbReference type="Pfam" id="PF03108">
    <property type="entry name" value="DBD_Tnp_Mut"/>
    <property type="match status" value="1"/>
</dbReference>
<organism evidence="2 3">
    <name type="scientific">Punica granatum</name>
    <name type="common">Pomegranate</name>
    <dbReference type="NCBI Taxonomy" id="22663"/>
    <lineage>
        <taxon>Eukaryota</taxon>
        <taxon>Viridiplantae</taxon>
        <taxon>Streptophyta</taxon>
        <taxon>Embryophyta</taxon>
        <taxon>Tracheophyta</taxon>
        <taxon>Spermatophyta</taxon>
        <taxon>Magnoliopsida</taxon>
        <taxon>eudicotyledons</taxon>
        <taxon>Gunneridae</taxon>
        <taxon>Pentapetalae</taxon>
        <taxon>rosids</taxon>
        <taxon>malvids</taxon>
        <taxon>Myrtales</taxon>
        <taxon>Lythraceae</taxon>
        <taxon>Punica</taxon>
    </lineage>
</organism>
<dbReference type="Proteomes" id="UP000233551">
    <property type="component" value="Unassembled WGS sequence"/>
</dbReference>
<feature type="domain" description="Transposase MuDR plant" evidence="1">
    <location>
        <begin position="2"/>
        <end position="61"/>
    </location>
</feature>
<keyword evidence="3" id="KW-1185">Reference proteome</keyword>
<protein>
    <recommendedName>
        <fullName evidence="1">Transposase MuDR plant domain-containing protein</fullName>
    </recommendedName>
</protein>
<dbReference type="EMBL" id="PGOL01000243">
    <property type="protein sequence ID" value="PKI73984.1"/>
    <property type="molecule type" value="Genomic_DNA"/>
</dbReference>
<dbReference type="PANTHER" id="PTHR31973">
    <property type="entry name" value="POLYPROTEIN, PUTATIVE-RELATED"/>
    <property type="match status" value="1"/>
</dbReference>
<evidence type="ECO:0000259" key="1">
    <source>
        <dbReference type="Pfam" id="PF03108"/>
    </source>
</evidence>
<sequence>MKFENLEVFKMAMRNTNIAMGREVDFMKNDKARVRACCVEKKGDHGCQWKIYYILNNKTNTYQVMTYDPEYTCTRRIENKLATREWVAEKLIPRLKTQPDMSVQQVFEFFIHTYQVKFHDAMVFRATKLAKQKCEVEVEYTKSWKWFLQNLISDVGDPIEKKYTFIFDMQKGLDAAMKEVCDGAPHIFFNKHIWANLTKHAKCNSGEPRRAFWNCGKATTP</sequence>
<comment type="caution">
    <text evidence="2">The sequence shown here is derived from an EMBL/GenBank/DDBJ whole genome shotgun (WGS) entry which is preliminary data.</text>
</comment>
<proteinExistence type="predicted"/>
<evidence type="ECO:0000313" key="2">
    <source>
        <dbReference type="EMBL" id="PKI73984.1"/>
    </source>
</evidence>
<dbReference type="AlphaFoldDB" id="A0A2I0KZT3"/>
<evidence type="ECO:0000313" key="3">
    <source>
        <dbReference type="Proteomes" id="UP000233551"/>
    </source>
</evidence>
<name>A0A2I0KZT3_PUNGR</name>
<accession>A0A2I0KZT3</accession>
<dbReference type="InterPro" id="IPR004332">
    <property type="entry name" value="Transposase_MuDR"/>
</dbReference>
<gene>
    <name evidence="2" type="ORF">CRG98_005601</name>
</gene>